<evidence type="ECO:0000259" key="1">
    <source>
        <dbReference type="Pfam" id="PF13349"/>
    </source>
</evidence>
<keyword evidence="3" id="KW-1185">Reference proteome</keyword>
<feature type="domain" description="DUF4097" evidence="1">
    <location>
        <begin position="47"/>
        <end position="290"/>
    </location>
</feature>
<dbReference type="EMBL" id="JACEIQ010000005">
    <property type="protein sequence ID" value="MBA4494150.1"/>
    <property type="molecule type" value="Genomic_DNA"/>
</dbReference>
<dbReference type="Pfam" id="PF13349">
    <property type="entry name" value="DUF4097"/>
    <property type="match status" value="1"/>
</dbReference>
<dbReference type="Proteomes" id="UP000535491">
    <property type="component" value="Unassembled WGS sequence"/>
</dbReference>
<comment type="caution">
    <text evidence="2">The sequence shown here is derived from an EMBL/GenBank/DDBJ whole genome shotgun (WGS) entry which is preliminary data.</text>
</comment>
<reference evidence="2 3" key="1">
    <citation type="submission" date="2020-07" db="EMBL/GenBank/DDBJ databases">
        <authorList>
            <person name="Feng H."/>
        </authorList>
    </citation>
    <scope>NUCLEOTIDE SEQUENCE [LARGE SCALE GENOMIC DNA]</scope>
    <source>
        <strain evidence="3">s-10</strain>
    </source>
</reference>
<evidence type="ECO:0000313" key="3">
    <source>
        <dbReference type="Proteomes" id="UP000535491"/>
    </source>
</evidence>
<dbReference type="AlphaFoldDB" id="A0A7W2A804"/>
<evidence type="ECO:0000313" key="2">
    <source>
        <dbReference type="EMBL" id="MBA4494150.1"/>
    </source>
</evidence>
<protein>
    <submittedName>
        <fullName evidence="2">DUF4097 family beta strand repeat protein</fullName>
    </submittedName>
</protein>
<accession>A0A7W2A804</accession>
<sequence>MMKKKFFGLLLMICGFGIFISLAVNSAIGSWFSSQELYEEAAPADGINSIKIEALQDVHIIPENRKDIKAALHGEGADNADLNIRQVGGDLKVSMGSHWYRWMMFDNRLTLNVYVPERYDQNMDIHSVAGNLHFHGRSPGQPMKLRQLTVDLTSGDSYLENLQVNDLRYDSTTGNVNIQRVTAEEADLHSGSGDIRLDHFTGSFLTSLDIGNLTARIDSLTGRIRADVTTGDIQVDLPQNADFVLKAKASGGDIQCGFSCQKEWEDTVTATNGSGKYSVILNSVSGDILID</sequence>
<dbReference type="RefSeq" id="WP_181751386.1">
    <property type="nucleotide sequence ID" value="NZ_JACEIQ010000005.1"/>
</dbReference>
<proteinExistence type="predicted"/>
<dbReference type="Gene3D" id="2.160.20.120">
    <property type="match status" value="1"/>
</dbReference>
<gene>
    <name evidence="2" type="ORF">H1191_07510</name>
</gene>
<dbReference type="InterPro" id="IPR025164">
    <property type="entry name" value="Toastrack_DUF4097"/>
</dbReference>
<organism evidence="2 3">
    <name type="scientific">Paenactinomyces guangxiensis</name>
    <dbReference type="NCBI Taxonomy" id="1490290"/>
    <lineage>
        <taxon>Bacteria</taxon>
        <taxon>Bacillati</taxon>
        <taxon>Bacillota</taxon>
        <taxon>Bacilli</taxon>
        <taxon>Bacillales</taxon>
        <taxon>Thermoactinomycetaceae</taxon>
        <taxon>Paenactinomyces</taxon>
    </lineage>
</organism>
<name>A0A7W2A804_9BACL</name>